<dbReference type="EMBL" id="LCLS01000039">
    <property type="protein sequence ID" value="KKU20489.1"/>
    <property type="molecule type" value="Genomic_DNA"/>
</dbReference>
<gene>
    <name evidence="1" type="ORF">UX31_C0039G0019</name>
</gene>
<protein>
    <submittedName>
        <fullName evidence="1">Uncharacterized protein</fullName>
    </submittedName>
</protein>
<reference evidence="1 2" key="1">
    <citation type="journal article" date="2015" name="Nature">
        <title>rRNA introns, odd ribosomes, and small enigmatic genomes across a large radiation of phyla.</title>
        <authorList>
            <person name="Brown C.T."/>
            <person name="Hug L.A."/>
            <person name="Thomas B.C."/>
            <person name="Sharon I."/>
            <person name="Castelle C.J."/>
            <person name="Singh A."/>
            <person name="Wilkins M.J."/>
            <person name="Williams K.H."/>
            <person name="Banfield J.F."/>
        </authorList>
    </citation>
    <scope>NUCLEOTIDE SEQUENCE [LARGE SCALE GENOMIC DNA]</scope>
</reference>
<evidence type="ECO:0000313" key="1">
    <source>
        <dbReference type="EMBL" id="KKU20489.1"/>
    </source>
</evidence>
<proteinExistence type="predicted"/>
<evidence type="ECO:0000313" key="2">
    <source>
        <dbReference type="Proteomes" id="UP000034107"/>
    </source>
</evidence>
<organism evidence="1 2">
    <name type="scientific">Candidatus Nomurabacteria bacterium GW2011_GWA1_46_11</name>
    <dbReference type="NCBI Taxonomy" id="1618732"/>
    <lineage>
        <taxon>Bacteria</taxon>
        <taxon>Candidatus Nomuraibacteriota</taxon>
    </lineage>
</organism>
<sequence>MITDMLETRQNKSFYTRFKPKPTSFQALIVVYKIAPKQWRGFVYPYGETTEGLSKEVTLKKLKALTDAYYETVKNYKFPPHLMNGHLENLRDREVFQWVISNTDFVGKIHSSIGKANSEDCYVETYRSKP</sequence>
<comment type="caution">
    <text evidence="1">The sequence shown here is derived from an EMBL/GenBank/DDBJ whole genome shotgun (WGS) entry which is preliminary data.</text>
</comment>
<dbReference type="AlphaFoldDB" id="A0A0G1NIR4"/>
<dbReference type="Proteomes" id="UP000034107">
    <property type="component" value="Unassembled WGS sequence"/>
</dbReference>
<accession>A0A0G1NIR4</accession>
<name>A0A0G1NIR4_9BACT</name>